<dbReference type="GO" id="GO:0008483">
    <property type="term" value="F:transaminase activity"/>
    <property type="evidence" value="ECO:0007669"/>
    <property type="project" value="UniProtKB-KW"/>
</dbReference>
<sequence length="443" mass="47331">MYDASTYPKSNALYAEAKQYLPGGNTRTTVFEKPFPLYASHGKGCHVWDVDGNRRIDCINNYTSLIHGHAHPGIHQAVLKQMERGTCFGMPTESEISLARELVRRLDSVDTVRFTNSGTEAVMMAIKAARAYTGRPKIAKVEGAYHGSYDPAEISLDPGPQQWGGNTPNPVPYAKGTPASVIEDVIVLPFNDPDKAKELISLHGRDLAAILIDPLPNRAGLIPASDAFLGAIRETADAVGALVIFDEVISFRLSHGGAQALFSISPDLTTLGKVIGGGFPVGAVGGRRDVMAVFDPSSGKPALPHGGTFSANPVTMQAGCAALEYLDEQAFSHLDRIGGEVRHAANEALKRHGVPGVVVGMGSLLKIHFTDRAPANYRAVYPTPAETSKLRIFNRTLIENGILPSGYGLMALSTAMAADDIHQINAAIDLAIRAVKNQEPLHA</sequence>
<dbReference type="RefSeq" id="WP_180155095.1">
    <property type="nucleotide sequence ID" value="NZ_JACCEM010000005.1"/>
</dbReference>
<dbReference type="GO" id="GO:0030170">
    <property type="term" value="F:pyridoxal phosphate binding"/>
    <property type="evidence" value="ECO:0007669"/>
    <property type="project" value="InterPro"/>
</dbReference>
<dbReference type="CDD" id="cd00610">
    <property type="entry name" value="OAT_like"/>
    <property type="match status" value="1"/>
</dbReference>
<dbReference type="SUPFAM" id="SSF53383">
    <property type="entry name" value="PLP-dependent transferases"/>
    <property type="match status" value="1"/>
</dbReference>
<evidence type="ECO:0000256" key="3">
    <source>
        <dbReference type="RuleBase" id="RU003560"/>
    </source>
</evidence>
<comment type="caution">
    <text evidence="4">The sequence shown here is derived from an EMBL/GenBank/DDBJ whole genome shotgun (WGS) entry which is preliminary data.</text>
</comment>
<gene>
    <name evidence="4" type="ORF">H0A72_10770</name>
</gene>
<dbReference type="InterPro" id="IPR015421">
    <property type="entry name" value="PyrdxlP-dep_Trfase_major"/>
</dbReference>
<keyword evidence="2 3" id="KW-0663">Pyridoxal phosphate</keyword>
<dbReference type="EMBL" id="JACCEM010000005">
    <property type="protein sequence ID" value="NYT49789.1"/>
    <property type="molecule type" value="Genomic_DNA"/>
</dbReference>
<dbReference type="Gene3D" id="3.40.640.10">
    <property type="entry name" value="Type I PLP-dependent aspartate aminotransferase-like (Major domain)"/>
    <property type="match status" value="1"/>
</dbReference>
<dbReference type="InterPro" id="IPR015422">
    <property type="entry name" value="PyrdxlP-dep_Trfase_small"/>
</dbReference>
<evidence type="ECO:0000256" key="1">
    <source>
        <dbReference type="ARBA" id="ARBA00001933"/>
    </source>
</evidence>
<dbReference type="InterPro" id="IPR015424">
    <property type="entry name" value="PyrdxlP-dep_Trfase"/>
</dbReference>
<dbReference type="Proteomes" id="UP000559809">
    <property type="component" value="Unassembled WGS sequence"/>
</dbReference>
<protein>
    <submittedName>
        <fullName evidence="4">Aspartate aminotransferase family protein</fullName>
    </submittedName>
</protein>
<proteinExistence type="inferred from homology"/>
<reference evidence="4 5" key="1">
    <citation type="submission" date="2020-07" db="EMBL/GenBank/DDBJ databases">
        <title>Taxonomic revisions and descriptions of new bacterial species based on genomic comparisons in the high-G+C-content subgroup of the family Alcaligenaceae.</title>
        <authorList>
            <person name="Szabo A."/>
            <person name="Felfoldi T."/>
        </authorList>
    </citation>
    <scope>NUCLEOTIDE SEQUENCE [LARGE SCALE GENOMIC DNA]</scope>
    <source>
        <strain evidence="4 5">LMG 24012</strain>
    </source>
</reference>
<dbReference type="PANTHER" id="PTHR43713">
    <property type="entry name" value="GLUTAMATE-1-SEMIALDEHYDE 2,1-AMINOMUTASE"/>
    <property type="match status" value="1"/>
</dbReference>
<evidence type="ECO:0000313" key="4">
    <source>
        <dbReference type="EMBL" id="NYT49789.1"/>
    </source>
</evidence>
<keyword evidence="4" id="KW-0808">Transferase</keyword>
<comment type="cofactor">
    <cofactor evidence="1">
        <name>pyridoxal 5'-phosphate</name>
        <dbReference type="ChEBI" id="CHEBI:597326"/>
    </cofactor>
</comment>
<comment type="similarity">
    <text evidence="3">Belongs to the class-III pyridoxal-phosphate-dependent aminotransferase family.</text>
</comment>
<dbReference type="InterPro" id="IPR005814">
    <property type="entry name" value="Aminotrans_3"/>
</dbReference>
<evidence type="ECO:0000313" key="5">
    <source>
        <dbReference type="Proteomes" id="UP000559809"/>
    </source>
</evidence>
<dbReference type="Gene3D" id="3.90.1150.10">
    <property type="entry name" value="Aspartate Aminotransferase, domain 1"/>
    <property type="match status" value="1"/>
</dbReference>
<evidence type="ECO:0000256" key="2">
    <source>
        <dbReference type="ARBA" id="ARBA00022898"/>
    </source>
</evidence>
<accession>A0A853G0H7</accession>
<name>A0A853G0H7_9BURK</name>
<organism evidence="4 5">
    <name type="scientific">Parapusillimonas granuli</name>
    <dbReference type="NCBI Taxonomy" id="380911"/>
    <lineage>
        <taxon>Bacteria</taxon>
        <taxon>Pseudomonadati</taxon>
        <taxon>Pseudomonadota</taxon>
        <taxon>Betaproteobacteria</taxon>
        <taxon>Burkholderiales</taxon>
        <taxon>Alcaligenaceae</taxon>
        <taxon>Parapusillimonas</taxon>
    </lineage>
</organism>
<dbReference type="AlphaFoldDB" id="A0A853G0H7"/>
<keyword evidence="4" id="KW-0032">Aminotransferase</keyword>
<keyword evidence="5" id="KW-1185">Reference proteome</keyword>
<dbReference type="Pfam" id="PF00202">
    <property type="entry name" value="Aminotran_3"/>
    <property type="match status" value="1"/>
</dbReference>
<dbReference type="PANTHER" id="PTHR43713:SF3">
    <property type="entry name" value="GLUTAMATE-1-SEMIALDEHYDE 2,1-AMINOMUTASE 1, CHLOROPLASTIC-RELATED"/>
    <property type="match status" value="1"/>
</dbReference>